<dbReference type="AlphaFoldDB" id="A0A2M3ZMH3"/>
<evidence type="ECO:0000256" key="1">
    <source>
        <dbReference type="SAM" id="SignalP"/>
    </source>
</evidence>
<feature type="chain" id="PRO_5014779124" evidence="1">
    <location>
        <begin position="18"/>
        <end position="153"/>
    </location>
</feature>
<name>A0A2M3ZMH3_9DIPT</name>
<dbReference type="EMBL" id="GGFM01008899">
    <property type="protein sequence ID" value="MBW29650.1"/>
    <property type="molecule type" value="Transcribed_RNA"/>
</dbReference>
<evidence type="ECO:0000313" key="2">
    <source>
        <dbReference type="EMBL" id="MBW29650.1"/>
    </source>
</evidence>
<accession>A0A2M3ZMH3</accession>
<keyword evidence="1" id="KW-0732">Signal</keyword>
<organism evidence="2">
    <name type="scientific">Anopheles braziliensis</name>
    <dbReference type="NCBI Taxonomy" id="58242"/>
    <lineage>
        <taxon>Eukaryota</taxon>
        <taxon>Metazoa</taxon>
        <taxon>Ecdysozoa</taxon>
        <taxon>Arthropoda</taxon>
        <taxon>Hexapoda</taxon>
        <taxon>Insecta</taxon>
        <taxon>Pterygota</taxon>
        <taxon>Neoptera</taxon>
        <taxon>Endopterygota</taxon>
        <taxon>Diptera</taxon>
        <taxon>Nematocera</taxon>
        <taxon>Culicoidea</taxon>
        <taxon>Culicidae</taxon>
        <taxon>Anophelinae</taxon>
        <taxon>Anopheles</taxon>
    </lineage>
</organism>
<reference evidence="2" key="1">
    <citation type="submission" date="2018-01" db="EMBL/GenBank/DDBJ databases">
        <title>An insight into the sialome of Amazonian anophelines.</title>
        <authorList>
            <person name="Ribeiro J.M."/>
            <person name="Scarpassa V."/>
            <person name="Calvo E."/>
        </authorList>
    </citation>
    <scope>NUCLEOTIDE SEQUENCE</scope>
    <source>
        <tissue evidence="2">Salivary glands</tissue>
    </source>
</reference>
<proteinExistence type="predicted"/>
<sequence length="153" mass="17147">MRPAIRTAIVLPHLALAGSMPYLIGFTSPTNGCLLVYTSRNPATTSIPNTCPRREETPISNTANRPSPFRTVIVSAIQWRRCVITSNATRIARPKRFIQNHMPTWKHPITTEAACQSPTPALHRSRAMVNDPIFFRFSCFRQPRKCSIISTDG</sequence>
<feature type="signal peptide" evidence="1">
    <location>
        <begin position="1"/>
        <end position="17"/>
    </location>
</feature>
<protein>
    <submittedName>
        <fullName evidence="2">Putative secreted peptide</fullName>
    </submittedName>
</protein>